<dbReference type="GO" id="GO:0005524">
    <property type="term" value="F:ATP binding"/>
    <property type="evidence" value="ECO:0007669"/>
    <property type="project" value="UniProtKB-KW"/>
</dbReference>
<feature type="region of interest" description="Disordered" evidence="4">
    <location>
        <begin position="1"/>
        <end position="20"/>
    </location>
</feature>
<dbReference type="Proteomes" id="UP001163152">
    <property type="component" value="Chromosome"/>
</dbReference>
<evidence type="ECO:0000313" key="6">
    <source>
        <dbReference type="EMBL" id="WAL61315.1"/>
    </source>
</evidence>
<feature type="compositionally biased region" description="Polar residues" evidence="4">
    <location>
        <begin position="264"/>
        <end position="282"/>
    </location>
</feature>
<dbReference type="InterPro" id="IPR044960">
    <property type="entry name" value="RCA-like"/>
</dbReference>
<gene>
    <name evidence="6" type="ORF">OXH18_04770</name>
</gene>
<evidence type="ECO:0000256" key="1">
    <source>
        <dbReference type="ARBA" id="ARBA00022741"/>
    </source>
</evidence>
<dbReference type="InterPro" id="IPR027417">
    <property type="entry name" value="P-loop_NTPase"/>
</dbReference>
<dbReference type="InterPro" id="IPR036385">
    <property type="entry name" value="RuBisCO_ssu_sf"/>
</dbReference>
<dbReference type="Pfam" id="PF21228">
    <property type="entry name" value="RuBisCO_activase_AAA_helical"/>
    <property type="match status" value="1"/>
</dbReference>
<dbReference type="SUPFAM" id="SSF52540">
    <property type="entry name" value="P-loop containing nucleoside triphosphate hydrolases"/>
    <property type="match status" value="1"/>
</dbReference>
<dbReference type="PANTHER" id="PTHR32429:SF11">
    <property type="entry name" value="RIBULOSE BISPHOSPHATE CARBOXYLASE_OXYGENASE ACTIVASE, CHLOROPLASTIC"/>
    <property type="match status" value="1"/>
</dbReference>
<dbReference type="SUPFAM" id="SSF55239">
    <property type="entry name" value="RuBisCO, small subunit"/>
    <property type="match status" value="1"/>
</dbReference>
<dbReference type="Pfam" id="PF00004">
    <property type="entry name" value="AAA"/>
    <property type="match status" value="1"/>
</dbReference>
<comment type="similarity">
    <text evidence="3">Belongs to the RuBisCO activase family.</text>
</comment>
<dbReference type="CDD" id="cd00307">
    <property type="entry name" value="RuBisCO_small_like"/>
    <property type="match status" value="1"/>
</dbReference>
<dbReference type="Pfam" id="PF00101">
    <property type="entry name" value="RuBisCO_small"/>
    <property type="match status" value="1"/>
</dbReference>
<dbReference type="Gene3D" id="3.40.50.300">
    <property type="entry name" value="P-loop containing nucleotide triphosphate hydrolases"/>
    <property type="match status" value="1"/>
</dbReference>
<accession>A0A9E8ZDI7</accession>
<evidence type="ECO:0000259" key="5">
    <source>
        <dbReference type="SMART" id="SM00961"/>
    </source>
</evidence>
<dbReference type="InterPro" id="IPR003959">
    <property type="entry name" value="ATPase_AAA_core"/>
</dbReference>
<reference evidence="6" key="1">
    <citation type="submission" date="2022-12" db="EMBL/GenBank/DDBJ databases">
        <title>Polyphasic identification of a Novel Hot-Spring Cyanobacterium Ocullathermofonsia sinensis gen nov. sp. nov. and Genomic Insights on its Adaptations to the Thermal Habitat.</title>
        <authorList>
            <person name="Daroch M."/>
            <person name="Tang J."/>
            <person name="Jiang Y."/>
        </authorList>
    </citation>
    <scope>NUCLEOTIDE SEQUENCE</scope>
    <source>
        <strain evidence="6">PKUAC-SCTA174</strain>
    </source>
</reference>
<sequence length="403" mass="45329">MKVEAVHMSAGEMESPDAGDPSRLVRLRYREAADIIRKHGKMSVLMVNDIDAGAGRIDGGTQYTVNTQLVNATLMNIADNPTNVQLPGSYDSEPLPRVPIIVTGNDFGTLYAPLVRDGRMEKFYWEPTRDDRLGIVGGIFEPDGLTAAQVEQLVNHFEGQSIDFFGALRSSIYDEQVLAFIEQTGFDKVGMKLANLKEKPNFQKPDFSLEHLFEKGEAMVREQQRIQELRLAAAYNRSLAEAQTAQRYGAQLDTSPSLRAFESNGLSQNHRVQHSSHSQTPQPKDAHFEAHFKDTQPSYSPEFTSRFDRSHLATKPLSAEVIEQVRQLVAQGYRIGMEHVDRRRFKTGSWQSCGSIQTHSESEAIATLEACLAAHRDEYIRLFGIEPGARRRIMETIVQRPEH</sequence>
<dbReference type="Gene3D" id="1.10.8.1070">
    <property type="match status" value="1"/>
</dbReference>
<keyword evidence="2" id="KW-0067">ATP-binding</keyword>
<dbReference type="AlphaFoldDB" id="A0A9E8ZDI7"/>
<dbReference type="SMART" id="SM00961">
    <property type="entry name" value="RuBisCO_small"/>
    <property type="match status" value="1"/>
</dbReference>
<feature type="domain" description="Ribulose bisphosphate carboxylase small subunit" evidence="5">
    <location>
        <begin position="310"/>
        <end position="401"/>
    </location>
</feature>
<name>A0A9E8ZDI7_9CYAN</name>
<evidence type="ECO:0000256" key="4">
    <source>
        <dbReference type="SAM" id="MobiDB-lite"/>
    </source>
</evidence>
<dbReference type="GO" id="GO:0016887">
    <property type="term" value="F:ATP hydrolysis activity"/>
    <property type="evidence" value="ECO:0007669"/>
    <property type="project" value="InterPro"/>
</dbReference>
<keyword evidence="7" id="KW-1185">Reference proteome</keyword>
<proteinExistence type="inferred from homology"/>
<dbReference type="PANTHER" id="PTHR32429">
    <property type="match status" value="1"/>
</dbReference>
<dbReference type="Gene3D" id="3.30.190.10">
    <property type="entry name" value="Ribulose bisphosphate carboxylase, small subunit"/>
    <property type="match status" value="1"/>
</dbReference>
<evidence type="ECO:0000313" key="7">
    <source>
        <dbReference type="Proteomes" id="UP001163152"/>
    </source>
</evidence>
<dbReference type="EMBL" id="CP113797">
    <property type="protein sequence ID" value="WAL61315.1"/>
    <property type="molecule type" value="Genomic_DNA"/>
</dbReference>
<dbReference type="InterPro" id="IPR000894">
    <property type="entry name" value="RuBisCO_ssu_dom"/>
</dbReference>
<dbReference type="InterPro" id="IPR048571">
    <property type="entry name" value="RuBisCO_activase_AAA_helical"/>
</dbReference>
<feature type="region of interest" description="Disordered" evidence="4">
    <location>
        <begin position="264"/>
        <end position="284"/>
    </location>
</feature>
<protein>
    <submittedName>
        <fullName evidence="6">Ribulose bisphosphate carboxylase small subunit</fullName>
    </submittedName>
</protein>
<evidence type="ECO:0000256" key="2">
    <source>
        <dbReference type="ARBA" id="ARBA00022840"/>
    </source>
</evidence>
<evidence type="ECO:0000256" key="3">
    <source>
        <dbReference type="ARBA" id="ARBA00025781"/>
    </source>
</evidence>
<organism evidence="6 7">
    <name type="scientific">Thermocoleostomius sinensis A174</name>
    <dbReference type="NCBI Taxonomy" id="2016057"/>
    <lineage>
        <taxon>Bacteria</taxon>
        <taxon>Bacillati</taxon>
        <taxon>Cyanobacteriota</taxon>
        <taxon>Cyanophyceae</taxon>
        <taxon>Oculatellales</taxon>
        <taxon>Oculatellaceae</taxon>
        <taxon>Thermocoleostomius</taxon>
    </lineage>
</organism>
<dbReference type="KEGG" id="tsin:OXH18_04770"/>
<keyword evidence="1" id="KW-0547">Nucleotide-binding</keyword>